<sequence length="268" mass="31045">MTISKILIKNYIFHYEKIGSGPPILFIHGSLCDLRYWKLQIKELSNFFSVYTISLRDYWPNNYYHDLDNFSINQHALDLINFIEDVIAQKIFLVGHSRGGSIALKIAINRPDLLNKLIIAEPKLVNKFYNFDQNDNVISIASRLIQNGNINAGLSYFIDHVSGCKIWHKMSSWFKSMAIDNANTIIKQNKEQKYYIDHIDLLKIKIPILLINGELSPNIYFKTIQYLNNTLFNSNSITIHGSSHGMNIDNAKEFNKIVYNFCCMKNII</sequence>
<protein>
    <submittedName>
        <fullName evidence="2">Fluoroacetate dehalogenase</fullName>
        <ecNumber evidence="2">3.8.1.3</ecNumber>
    </submittedName>
</protein>
<organism evidence="2 3">
    <name type="scientific">Candidatus Kinetoplastidibacterium kentomonadis</name>
    <dbReference type="NCBI Taxonomy" id="1576550"/>
    <lineage>
        <taxon>Bacteria</taxon>
        <taxon>Pseudomonadati</taxon>
        <taxon>Pseudomonadota</taxon>
        <taxon>Betaproteobacteria</taxon>
        <taxon>Candidatus Kinetoplastidibacterium</taxon>
    </lineage>
</organism>
<evidence type="ECO:0000259" key="1">
    <source>
        <dbReference type="Pfam" id="PF12697"/>
    </source>
</evidence>
<accession>A0A3S7JAH8</accession>
<dbReference type="GO" id="GO:0018785">
    <property type="term" value="F:haloacetate dehalogenase activity"/>
    <property type="evidence" value="ECO:0007669"/>
    <property type="project" value="UniProtKB-EC"/>
</dbReference>
<dbReference type="OrthoDB" id="6117067at2"/>
<name>A0A3S7JAH8_9PROT</name>
<dbReference type="PANTHER" id="PTHR43798">
    <property type="entry name" value="MONOACYLGLYCEROL LIPASE"/>
    <property type="match status" value="1"/>
</dbReference>
<keyword evidence="2" id="KW-0378">Hydrolase</keyword>
<dbReference type="KEGG" id="kso:CKSOR_00573"/>
<dbReference type="EC" id="3.8.1.3" evidence="2"/>
<keyword evidence="3" id="KW-1185">Reference proteome</keyword>
<dbReference type="RefSeq" id="WP_108674073.1">
    <property type="nucleotide sequence ID" value="NZ_CP025628.1"/>
</dbReference>
<dbReference type="SUPFAM" id="SSF53474">
    <property type="entry name" value="alpha/beta-Hydrolases"/>
    <property type="match status" value="1"/>
</dbReference>
<evidence type="ECO:0000313" key="2">
    <source>
        <dbReference type="EMBL" id="AWD32674.1"/>
    </source>
</evidence>
<dbReference type="EMBL" id="CP025628">
    <property type="protein sequence ID" value="AWD32674.1"/>
    <property type="molecule type" value="Genomic_DNA"/>
</dbReference>
<dbReference type="Proteomes" id="UP000266796">
    <property type="component" value="Chromosome"/>
</dbReference>
<dbReference type="InterPro" id="IPR050266">
    <property type="entry name" value="AB_hydrolase_sf"/>
</dbReference>
<dbReference type="InterPro" id="IPR000073">
    <property type="entry name" value="AB_hydrolase_1"/>
</dbReference>
<dbReference type="InterPro" id="IPR029058">
    <property type="entry name" value="AB_hydrolase_fold"/>
</dbReference>
<gene>
    <name evidence="2" type="primary">fac-dex</name>
    <name evidence="2" type="ORF">CKSOR_00573</name>
</gene>
<evidence type="ECO:0000313" key="3">
    <source>
        <dbReference type="Proteomes" id="UP000266796"/>
    </source>
</evidence>
<proteinExistence type="predicted"/>
<dbReference type="Gene3D" id="3.40.50.1820">
    <property type="entry name" value="alpha/beta hydrolase"/>
    <property type="match status" value="1"/>
</dbReference>
<dbReference type="Pfam" id="PF12697">
    <property type="entry name" value="Abhydrolase_6"/>
    <property type="match status" value="1"/>
</dbReference>
<feature type="domain" description="AB hydrolase-1" evidence="1">
    <location>
        <begin position="24"/>
        <end position="144"/>
    </location>
</feature>
<reference evidence="2 3" key="1">
    <citation type="journal article" date="2018" name="Parasitology">
        <title>The reduced genome of Candidatus Kinetoplastibacterium sorsogonicusi, the endosymbiont of Kentomonas sorsogonicus (Trypanosomatidae): loss of the haem-synthesis pathway.</title>
        <authorList>
            <person name="Silva F.M."/>
            <person name="Kostygov A.Y."/>
            <person name="Spodareva V.V."/>
            <person name="Butenko A."/>
            <person name="Tossou R."/>
            <person name="Lukes J."/>
            <person name="Yurchenko V."/>
            <person name="Alves J.M.P."/>
        </authorList>
    </citation>
    <scope>NUCLEOTIDE SEQUENCE [LARGE SCALE GENOMIC DNA]</scope>
    <source>
        <strain evidence="2 3">MF-08</strain>
    </source>
</reference>
<dbReference type="AlphaFoldDB" id="A0A3S7JAH8"/>